<evidence type="ECO:0000313" key="2">
    <source>
        <dbReference type="Proteomes" id="UP000045039"/>
    </source>
</evidence>
<protein>
    <submittedName>
        <fullName evidence="1">Uncharacterized protein</fullName>
    </submittedName>
</protein>
<evidence type="ECO:0000313" key="1">
    <source>
        <dbReference type="EMBL" id="CRP63606.1"/>
    </source>
</evidence>
<sequence length="184" mass="19760">MQGADIRVDTLLSNSNLTPSLLEAVQALIAKLVNAIPTQNIPKAWEGTAQGKAFIAGQYIEQARSSVAANSLNQAVALRTPVAGLGAAAMVNKADISPMELMETLVNGRFQSPDWYTMISGFSTENLLREQNKMQAFKLWMDLQSFQQMERVEAMLATNLAMGVKADSAADLEVARSAAAKAGQ</sequence>
<proteinExistence type="predicted"/>
<dbReference type="AlphaFoldDB" id="A0A9P1R7M2"/>
<organism evidence="1 2">
    <name type="scientific">Pseudomonas aeruginosa</name>
    <dbReference type="NCBI Taxonomy" id="287"/>
    <lineage>
        <taxon>Bacteria</taxon>
        <taxon>Pseudomonadati</taxon>
        <taxon>Pseudomonadota</taxon>
        <taxon>Gammaproteobacteria</taxon>
        <taxon>Pseudomonadales</taxon>
        <taxon>Pseudomonadaceae</taxon>
        <taxon>Pseudomonas</taxon>
    </lineage>
</organism>
<name>A0A9P1R7M2_PSEAI</name>
<accession>A0A9P1R7M2</accession>
<dbReference type="EMBL" id="CVVU01000234">
    <property type="protein sequence ID" value="CRP63606.1"/>
    <property type="molecule type" value="Genomic_DNA"/>
</dbReference>
<comment type="caution">
    <text evidence="1">The sequence shown here is derived from an EMBL/GenBank/DDBJ whole genome shotgun (WGS) entry which is preliminary data.</text>
</comment>
<gene>
    <name evidence="1" type="ORF">PAERUG_P19_London_7_VIM_2_05_10_05073</name>
</gene>
<reference evidence="2" key="1">
    <citation type="submission" date="2015-06" db="EMBL/GenBank/DDBJ databases">
        <authorList>
            <person name="Radhakrishnan Rajesh"/>
            <person name="Underwood Anthony"/>
            <person name="Al-Shahib Ali"/>
        </authorList>
    </citation>
    <scope>NUCLEOTIDE SEQUENCE [LARGE SCALE GENOMIC DNA]</scope>
    <source>
        <strain evidence="2">P19_London_7_VIM_2_05_10</strain>
    </source>
</reference>
<dbReference type="Proteomes" id="UP000045039">
    <property type="component" value="Unassembled WGS sequence"/>
</dbReference>